<evidence type="ECO:0000256" key="1">
    <source>
        <dbReference type="ARBA" id="ARBA00022737"/>
    </source>
</evidence>
<comment type="caution">
    <text evidence="4">The sequence shown here is derived from an EMBL/GenBank/DDBJ whole genome shotgun (WGS) entry which is preliminary data.</text>
</comment>
<dbReference type="PANTHER" id="PTHR44858">
    <property type="entry name" value="TETRATRICOPEPTIDE REPEAT PROTEIN 6"/>
    <property type="match status" value="1"/>
</dbReference>
<keyword evidence="5" id="KW-1185">Reference proteome</keyword>
<evidence type="ECO:0000313" key="4">
    <source>
        <dbReference type="EMBL" id="KAB8162185.1"/>
    </source>
</evidence>
<dbReference type="Pfam" id="PF13432">
    <property type="entry name" value="TPR_16"/>
    <property type="match status" value="2"/>
</dbReference>
<dbReference type="InterPro" id="IPR019734">
    <property type="entry name" value="TPR_rpt"/>
</dbReference>
<evidence type="ECO:0000256" key="3">
    <source>
        <dbReference type="PROSITE-ProRule" id="PRU00339"/>
    </source>
</evidence>
<dbReference type="InterPro" id="IPR050498">
    <property type="entry name" value="Ycf3"/>
</dbReference>
<dbReference type="OrthoDB" id="9814944at2"/>
<reference evidence="4" key="1">
    <citation type="submission" date="2019-10" db="EMBL/GenBank/DDBJ databases">
        <title>Nonomuraea sp. nov., isolated from Phyllanthus amarus.</title>
        <authorList>
            <person name="Klykleung N."/>
            <person name="Tanasupawat S."/>
        </authorList>
    </citation>
    <scope>NUCLEOTIDE SEQUENCE [LARGE SCALE GENOMIC DNA]</scope>
    <source>
        <strain evidence="4">3MP-10</strain>
    </source>
</reference>
<dbReference type="Gene3D" id="1.25.40.10">
    <property type="entry name" value="Tetratricopeptide repeat domain"/>
    <property type="match status" value="2"/>
</dbReference>
<keyword evidence="1" id="KW-0677">Repeat</keyword>
<dbReference type="AlphaFoldDB" id="A0A5N6A159"/>
<evidence type="ECO:0000256" key="2">
    <source>
        <dbReference type="ARBA" id="ARBA00022803"/>
    </source>
</evidence>
<dbReference type="InterPro" id="IPR011990">
    <property type="entry name" value="TPR-like_helical_dom_sf"/>
</dbReference>
<dbReference type="SMART" id="SM00028">
    <property type="entry name" value="TPR"/>
    <property type="match status" value="5"/>
</dbReference>
<dbReference type="Proteomes" id="UP000314251">
    <property type="component" value="Unassembled WGS sequence"/>
</dbReference>
<protein>
    <submittedName>
        <fullName evidence="4">Tetratricopeptide repeat protein</fullName>
    </submittedName>
</protein>
<proteinExistence type="predicted"/>
<name>A0A5N6A159_9ACTN</name>
<organism evidence="4 5">
    <name type="scientific">Streptomyces mimosae</name>
    <dbReference type="NCBI Taxonomy" id="2586635"/>
    <lineage>
        <taxon>Bacteria</taxon>
        <taxon>Bacillati</taxon>
        <taxon>Actinomycetota</taxon>
        <taxon>Actinomycetes</taxon>
        <taxon>Kitasatosporales</taxon>
        <taxon>Streptomycetaceae</taxon>
        <taxon>Streptomyces</taxon>
    </lineage>
</organism>
<keyword evidence="2 3" id="KW-0802">TPR repeat</keyword>
<accession>A0A5N6A159</accession>
<gene>
    <name evidence="4" type="ORF">FH607_022075</name>
</gene>
<dbReference type="PROSITE" id="PS50005">
    <property type="entry name" value="TPR"/>
    <property type="match status" value="1"/>
</dbReference>
<feature type="repeat" description="TPR" evidence="3">
    <location>
        <begin position="113"/>
        <end position="146"/>
    </location>
</feature>
<dbReference type="PANTHER" id="PTHR44858:SF1">
    <property type="entry name" value="UDP-N-ACETYLGLUCOSAMINE--PEPTIDE N-ACETYLGLUCOSAMINYLTRANSFERASE SPINDLY-RELATED"/>
    <property type="match status" value="1"/>
</dbReference>
<dbReference type="EMBL" id="VDLY02000015">
    <property type="protein sequence ID" value="KAB8162185.1"/>
    <property type="molecule type" value="Genomic_DNA"/>
</dbReference>
<evidence type="ECO:0000313" key="5">
    <source>
        <dbReference type="Proteomes" id="UP000314251"/>
    </source>
</evidence>
<dbReference type="SUPFAM" id="SSF48452">
    <property type="entry name" value="TPR-like"/>
    <property type="match status" value="1"/>
</dbReference>
<sequence>MHQIALDVFTEEEARALLAARGVTEESRVRVVLRRSERLPVLVALLAQRVPDGAEEVADLSETAVDLFLRWETDPARRETALAGRALARLTLGQLTEARADTDRAIDLDPHWEQPYLYRGMALFSLGQPREALPDLDRALRATPDDPGARAIRSEVHLLLGNDAEALADLDRLLEAEPEEAWALVYRAQVRLMTGDPGEALGDVERALARQPDHAAASVIAGVAHRLAGRTAEAEAHWARALTRLTEETAESVEDFEPWGNLFLLHCARRDEESAVAARRGFLAAEPEPGSLQQWLAALDRFRRLLDLDPDWVAELARPLQERLSEGGGGA</sequence>